<feature type="transmembrane region" description="Helical" evidence="1">
    <location>
        <begin position="35"/>
        <end position="54"/>
    </location>
</feature>
<keyword evidence="1" id="KW-1133">Transmembrane helix</keyword>
<feature type="transmembrane region" description="Helical" evidence="1">
    <location>
        <begin position="183"/>
        <end position="202"/>
    </location>
</feature>
<keyword evidence="1" id="KW-0812">Transmembrane</keyword>
<name>A0ABS1KLE6_9BACT</name>
<feature type="transmembrane region" description="Helical" evidence="1">
    <location>
        <begin position="12"/>
        <end position="29"/>
    </location>
</feature>
<organism evidence="3 4">
    <name type="scientific">Chryseolinea lacunae</name>
    <dbReference type="NCBI Taxonomy" id="2801331"/>
    <lineage>
        <taxon>Bacteria</taxon>
        <taxon>Pseudomonadati</taxon>
        <taxon>Bacteroidota</taxon>
        <taxon>Cytophagia</taxon>
        <taxon>Cytophagales</taxon>
        <taxon>Fulvivirgaceae</taxon>
        <taxon>Chryseolinea</taxon>
    </lineage>
</organism>
<keyword evidence="4" id="KW-1185">Reference proteome</keyword>
<accession>A0ABS1KLE6</accession>
<dbReference type="GO" id="GO:0008237">
    <property type="term" value="F:metallopeptidase activity"/>
    <property type="evidence" value="ECO:0007669"/>
    <property type="project" value="UniProtKB-KW"/>
</dbReference>
<feature type="transmembrane region" description="Helical" evidence="1">
    <location>
        <begin position="107"/>
        <end position="131"/>
    </location>
</feature>
<dbReference type="InterPro" id="IPR003675">
    <property type="entry name" value="Rce1/LyrA-like_dom"/>
</dbReference>
<reference evidence="3 4" key="1">
    <citation type="submission" date="2021-01" db="EMBL/GenBank/DDBJ databases">
        <title>Chryseolinea sp. Jin1 Genome sequencing and assembly.</title>
        <authorList>
            <person name="Kim I."/>
        </authorList>
    </citation>
    <scope>NUCLEOTIDE SEQUENCE [LARGE SCALE GENOMIC DNA]</scope>
    <source>
        <strain evidence="3 4">Jin1</strain>
    </source>
</reference>
<feature type="domain" description="CAAX prenyl protease 2/Lysostaphin resistance protein A-like" evidence="2">
    <location>
        <begin position="105"/>
        <end position="192"/>
    </location>
</feature>
<feature type="transmembrane region" description="Helical" evidence="1">
    <location>
        <begin position="75"/>
        <end position="95"/>
    </location>
</feature>
<keyword evidence="1" id="KW-0472">Membrane</keyword>
<sequence>MTPAYYSPRIRMFEIIAVVVTGLGKFVMVDFLQLKFWYVTSASLLWLVYILYRIKTNPGAPAYWGFRKEGFGSSLRWIGPVALLALAVFVTLGLLKRTLLFNEHLVFALLLYPVWGTIQQFLIIGLLVRNLKDMEGVTIKTPVIVAISAIVFSVVHVPSLPLVFATLGLAIGYSLLYLRYRNLWILGLFHGWMGGFFYFFVLGRDAWLEFVKAVQ</sequence>
<proteinExistence type="predicted"/>
<evidence type="ECO:0000313" key="4">
    <source>
        <dbReference type="Proteomes" id="UP000613030"/>
    </source>
</evidence>
<evidence type="ECO:0000256" key="1">
    <source>
        <dbReference type="SAM" id="Phobius"/>
    </source>
</evidence>
<protein>
    <submittedName>
        <fullName evidence="3">CPBP family intramembrane metalloprotease</fullName>
    </submittedName>
</protein>
<dbReference type="RefSeq" id="WP_202007416.1">
    <property type="nucleotide sequence ID" value="NZ_JAERRB010000001.1"/>
</dbReference>
<evidence type="ECO:0000259" key="2">
    <source>
        <dbReference type="Pfam" id="PF02517"/>
    </source>
</evidence>
<dbReference type="EMBL" id="JAERRB010000001">
    <property type="protein sequence ID" value="MBL0740266.1"/>
    <property type="molecule type" value="Genomic_DNA"/>
</dbReference>
<keyword evidence="3" id="KW-0482">Metalloprotease</keyword>
<comment type="caution">
    <text evidence="3">The sequence shown here is derived from an EMBL/GenBank/DDBJ whole genome shotgun (WGS) entry which is preliminary data.</text>
</comment>
<keyword evidence="3" id="KW-0378">Hydrolase</keyword>
<evidence type="ECO:0000313" key="3">
    <source>
        <dbReference type="EMBL" id="MBL0740266.1"/>
    </source>
</evidence>
<keyword evidence="3" id="KW-0645">Protease</keyword>
<dbReference type="Proteomes" id="UP000613030">
    <property type="component" value="Unassembled WGS sequence"/>
</dbReference>
<dbReference type="Pfam" id="PF02517">
    <property type="entry name" value="Rce1-like"/>
    <property type="match status" value="1"/>
</dbReference>
<feature type="transmembrane region" description="Helical" evidence="1">
    <location>
        <begin position="143"/>
        <end position="171"/>
    </location>
</feature>
<gene>
    <name evidence="3" type="ORF">JI741_03510</name>
</gene>